<evidence type="ECO:0000313" key="4">
    <source>
        <dbReference type="EMBL" id="KZM28049.1"/>
    </source>
</evidence>
<protein>
    <submittedName>
        <fullName evidence="4">Oxidoreductase</fullName>
    </submittedName>
</protein>
<dbReference type="InterPro" id="IPR036291">
    <property type="entry name" value="NAD(P)-bd_dom_sf"/>
</dbReference>
<feature type="region of interest" description="Disordered" evidence="3">
    <location>
        <begin position="1"/>
        <end position="113"/>
    </location>
</feature>
<dbReference type="PANTHER" id="PTHR42901:SF1">
    <property type="entry name" value="ALCOHOL DEHYDROGENASE"/>
    <property type="match status" value="1"/>
</dbReference>
<dbReference type="Gene3D" id="3.40.50.720">
    <property type="entry name" value="NAD(P)-binding Rossmann-like Domain"/>
    <property type="match status" value="1"/>
</dbReference>
<dbReference type="Pfam" id="PF00106">
    <property type="entry name" value="adh_short"/>
    <property type="match status" value="1"/>
</dbReference>
<dbReference type="PRINTS" id="PR00080">
    <property type="entry name" value="SDRFAMILY"/>
</dbReference>
<comment type="similarity">
    <text evidence="1">Belongs to the short-chain dehydrogenases/reductases (SDR) family.</text>
</comment>
<dbReference type="AlphaFoldDB" id="A0A163LRL2"/>
<dbReference type="Proteomes" id="UP000076837">
    <property type="component" value="Unassembled WGS sequence"/>
</dbReference>
<accession>A0A163LRL2</accession>
<dbReference type="FunFam" id="3.40.50.720:FF:000710">
    <property type="entry name" value="Serine 3-dehydrogenase"/>
    <property type="match status" value="1"/>
</dbReference>
<dbReference type="GO" id="GO:0016491">
    <property type="term" value="F:oxidoreductase activity"/>
    <property type="evidence" value="ECO:0007669"/>
    <property type="project" value="UniProtKB-KW"/>
</dbReference>
<evidence type="ECO:0000256" key="3">
    <source>
        <dbReference type="SAM" id="MobiDB-lite"/>
    </source>
</evidence>
<sequence length="603" mass="67050">MSTPHAKRRRLNDATTTLKKPFKSPFRTPLRPNIGSDPPSSDPPDVSTPAQLTSYSTSPTTPDAAHGAPPPREVALTTPAPLQPRFSNPLTSRPTFSTPSRGVPKKTSSNPSLTRELVQLRNEVQILTQAHTLATSTKDEDLQILIDKWRTASRAAAEELFGSTRDRVNRMGGVGAWKEREKEAKERTMKWDLEEREAEREKIAEARENGEIGDEAYDKYAELADEQGQEEEVDDVSKTADDDSFTMDMMLKTLNIDLKLIGYSKEAQRWDGFKPNDFVMTDAYTVPQAYEHDALQCYDSLRLTRISRTLRVLYLLETSYTADCHRTFDMSLKNQNVLITGASMGIGATIAQRLARESANLILFARSEDKLKNVAQECREMNPGIQVHVASVDVSNHESLAKAVSNAVNELGHIDVLVNNAGLALGAPNAFPDLKVEEINTMAGTNISGFMFATYVALNEGKMKERNKGTILNVTSTTALEVPPFPGEAVYHASKAFQEAFSNVLRTELVGTDIKVLCLRPGVVATNFHEQRVGYDKSQYDSFMDGFEPLVAEDVAEGAVFMLTQKERISVKALDIVPTAQRSLPVFDKKWNERGEDRRKTQM</sequence>
<evidence type="ECO:0000313" key="5">
    <source>
        <dbReference type="Proteomes" id="UP000076837"/>
    </source>
</evidence>
<dbReference type="PRINTS" id="PR00081">
    <property type="entry name" value="GDHRDH"/>
</dbReference>
<evidence type="ECO:0000256" key="2">
    <source>
        <dbReference type="ARBA" id="ARBA00023002"/>
    </source>
</evidence>
<dbReference type="OrthoDB" id="1933717at2759"/>
<dbReference type="STRING" id="5454.A0A163LRL2"/>
<keyword evidence="2" id="KW-0560">Oxidoreductase</keyword>
<gene>
    <name evidence="4" type="ORF">ST47_g784</name>
</gene>
<dbReference type="SUPFAM" id="SSF51735">
    <property type="entry name" value="NAD(P)-binding Rossmann-fold domains"/>
    <property type="match status" value="1"/>
</dbReference>
<feature type="compositionally biased region" description="Polar residues" evidence="3">
    <location>
        <begin position="85"/>
        <end position="113"/>
    </location>
</feature>
<feature type="compositionally biased region" description="Basic residues" evidence="3">
    <location>
        <begin position="1"/>
        <end position="10"/>
    </location>
</feature>
<proteinExistence type="inferred from homology"/>
<name>A0A163LRL2_DIDRA</name>
<organism evidence="4 5">
    <name type="scientific">Didymella rabiei</name>
    <name type="common">Chickpea ascochyta blight fungus</name>
    <name type="synonym">Mycosphaerella rabiei</name>
    <dbReference type="NCBI Taxonomy" id="5454"/>
    <lineage>
        <taxon>Eukaryota</taxon>
        <taxon>Fungi</taxon>
        <taxon>Dikarya</taxon>
        <taxon>Ascomycota</taxon>
        <taxon>Pezizomycotina</taxon>
        <taxon>Dothideomycetes</taxon>
        <taxon>Pleosporomycetidae</taxon>
        <taxon>Pleosporales</taxon>
        <taxon>Pleosporineae</taxon>
        <taxon>Didymellaceae</taxon>
        <taxon>Ascochyta</taxon>
    </lineage>
</organism>
<feature type="compositionally biased region" description="Low complexity" evidence="3">
    <location>
        <begin position="36"/>
        <end position="45"/>
    </location>
</feature>
<reference evidence="4 5" key="1">
    <citation type="journal article" date="2016" name="Sci. Rep.">
        <title>Draft genome sequencing and secretome analysis of fungal phytopathogen Ascochyta rabiei provides insight into the necrotrophic effector repertoire.</title>
        <authorList>
            <person name="Verma S."/>
            <person name="Gazara R.K."/>
            <person name="Nizam S."/>
            <person name="Parween S."/>
            <person name="Chattopadhyay D."/>
            <person name="Verma P.K."/>
        </authorList>
    </citation>
    <scope>NUCLEOTIDE SEQUENCE [LARGE SCALE GENOMIC DNA]</scope>
    <source>
        <strain evidence="4 5">ArDII</strain>
    </source>
</reference>
<dbReference type="Gene3D" id="6.10.140.1020">
    <property type="match status" value="1"/>
</dbReference>
<feature type="compositionally biased region" description="Polar residues" evidence="3">
    <location>
        <begin position="48"/>
        <end position="61"/>
    </location>
</feature>
<evidence type="ECO:0000256" key="1">
    <source>
        <dbReference type="ARBA" id="ARBA00006484"/>
    </source>
</evidence>
<dbReference type="PANTHER" id="PTHR42901">
    <property type="entry name" value="ALCOHOL DEHYDROGENASE"/>
    <property type="match status" value="1"/>
</dbReference>
<dbReference type="EMBL" id="JYNV01000037">
    <property type="protein sequence ID" value="KZM28049.1"/>
    <property type="molecule type" value="Genomic_DNA"/>
</dbReference>
<keyword evidence="5" id="KW-1185">Reference proteome</keyword>
<comment type="caution">
    <text evidence="4">The sequence shown here is derived from an EMBL/GenBank/DDBJ whole genome shotgun (WGS) entry which is preliminary data.</text>
</comment>
<dbReference type="InterPro" id="IPR002347">
    <property type="entry name" value="SDR_fam"/>
</dbReference>